<evidence type="ECO:0000313" key="1">
    <source>
        <dbReference type="EMBL" id="RCN50964.1"/>
    </source>
</evidence>
<dbReference type="EMBL" id="JOJR01000018">
    <property type="protein sequence ID" value="RCN50964.1"/>
    <property type="molecule type" value="Genomic_DNA"/>
</dbReference>
<sequence>MYQNQPYALQVEKSIRKDFKSAPGCDEPEHDFQKQ</sequence>
<name>A0A368H2Y0_ANCCA</name>
<dbReference type="Proteomes" id="UP000252519">
    <property type="component" value="Unassembled WGS sequence"/>
</dbReference>
<comment type="caution">
    <text evidence="1">The sequence shown here is derived from an EMBL/GenBank/DDBJ whole genome shotgun (WGS) entry which is preliminary data.</text>
</comment>
<reference evidence="1 2" key="1">
    <citation type="submission" date="2014-10" db="EMBL/GenBank/DDBJ databases">
        <title>Draft genome of the hookworm Ancylostoma caninum.</title>
        <authorList>
            <person name="Mitreva M."/>
        </authorList>
    </citation>
    <scope>NUCLEOTIDE SEQUENCE [LARGE SCALE GENOMIC DNA]</scope>
    <source>
        <strain evidence="1 2">Baltimore</strain>
    </source>
</reference>
<accession>A0A368H2Y0</accession>
<organism evidence="1 2">
    <name type="scientific">Ancylostoma caninum</name>
    <name type="common">Dog hookworm</name>
    <dbReference type="NCBI Taxonomy" id="29170"/>
    <lineage>
        <taxon>Eukaryota</taxon>
        <taxon>Metazoa</taxon>
        <taxon>Ecdysozoa</taxon>
        <taxon>Nematoda</taxon>
        <taxon>Chromadorea</taxon>
        <taxon>Rhabditida</taxon>
        <taxon>Rhabditina</taxon>
        <taxon>Rhabditomorpha</taxon>
        <taxon>Strongyloidea</taxon>
        <taxon>Ancylostomatidae</taxon>
        <taxon>Ancylostomatinae</taxon>
        <taxon>Ancylostoma</taxon>
    </lineage>
</organism>
<keyword evidence="2" id="KW-1185">Reference proteome</keyword>
<dbReference type="AlphaFoldDB" id="A0A368H2Y0"/>
<evidence type="ECO:0000313" key="2">
    <source>
        <dbReference type="Proteomes" id="UP000252519"/>
    </source>
</evidence>
<gene>
    <name evidence="1" type="ORF">ANCCAN_02977</name>
</gene>
<protein>
    <submittedName>
        <fullName evidence="1">Uncharacterized protein</fullName>
    </submittedName>
</protein>
<proteinExistence type="predicted"/>